<accession>A0AAU8L0E4</accession>
<evidence type="ECO:0000313" key="1">
    <source>
        <dbReference type="EMBL" id="XCN28199.1"/>
    </source>
</evidence>
<protein>
    <submittedName>
        <fullName evidence="1">Uncharacterized protein</fullName>
    </submittedName>
</protein>
<name>A0AAU8L0E4_9CAUD</name>
<proteinExistence type="predicted"/>
<sequence>MSEQEKQIPVSEMAQEVAKEAVIKTLRSAIIEDGEDDAPALPIFLGTERGPHNILYQTARAFMGMEEAIKEGKEREANVLKTRFDELRAEHFPDVDDNELSIMLTNYFTFFFRTFDRGMVRGDVEDLVSPKNFTNTAEGRNGNRVGFINAMKPSVNGKMTMREKMRRNFLQAYDQPDSFNVMLNNSMIFLKASIPTPKDLIRLINDIQTKLRQYGERFQVSSLHLERAGIGEMIVDFVLDRVTYWSVKDVEDPRELKRYMLSTDINHIAQLLLGISSPRGVNFRLYCLANKCKFSAVKVIDPANMILTVEEDMPEEMRQIRHELLTTARKLSREELADIQRVYKDKEGKPIDLDIPIENGTGKLVIGIPTMQEYFQAFHRMADRINPELRQLAVDFPNPKVYADKRKEFMSTLRMGEYLQWIQQYVVFVKPGEEGEDQVMDRDEDPAGFEEGLLDIFNKDDTLFVDALQKVLAISPRLTYTFVGIMEDECPSCKKKAESAMQELLSGFTPIDPIMNFFDHHRMMIGIRTSQASFVEDSLS</sequence>
<reference evidence="1" key="1">
    <citation type="submission" date="2024-06" db="EMBL/GenBank/DDBJ databases">
        <authorList>
            <person name="Gannavaram S."/>
            <person name="Nemani S."/>
            <person name="Datta M."/>
            <person name="Picchiottino A."/>
            <person name="Mereddy A."/>
            <person name="Gannavaram N."/>
            <person name="Honeycutt C."/>
            <person name="Tran D."/>
            <person name="Choi K."/>
            <person name="Srinivasan K."/>
            <person name="Johnson A."/>
        </authorList>
    </citation>
    <scope>NUCLEOTIDE SEQUENCE</scope>
</reference>
<organism evidence="1">
    <name type="scientific">Pantoea phage Survivor</name>
    <dbReference type="NCBI Taxonomy" id="3232176"/>
    <lineage>
        <taxon>Viruses</taxon>
        <taxon>Duplodnaviria</taxon>
        <taxon>Heunggongvirae</taxon>
        <taxon>Uroviricota</taxon>
        <taxon>Caudoviricetes</taxon>
    </lineage>
</organism>
<dbReference type="EMBL" id="PP885733">
    <property type="protein sequence ID" value="XCN28199.1"/>
    <property type="molecule type" value="Genomic_DNA"/>
</dbReference>